<evidence type="ECO:0000256" key="1">
    <source>
        <dbReference type="ARBA" id="ARBA00003475"/>
    </source>
</evidence>
<evidence type="ECO:0000256" key="5">
    <source>
        <dbReference type="ARBA" id="ARBA00022692"/>
    </source>
</evidence>
<proteinExistence type="predicted"/>
<evidence type="ECO:0000256" key="6">
    <source>
        <dbReference type="ARBA" id="ARBA00022989"/>
    </source>
</evidence>
<evidence type="ECO:0000256" key="7">
    <source>
        <dbReference type="ARBA" id="ARBA00023136"/>
    </source>
</evidence>
<sequence length="179" mass="18118">MALVPSIDALAARGVVVAAGAIGAMLLASGVDKLRRHDDFLGTLAAYRIVPDAMIEPAAWTLGAVEVLLGAGYVIGMPSRLLGAAGLALFSVFALAMAFNILRGRTNLSCGCVPGLDGERLTWAGVGRAALCAVLSLALPLGDRVHGIARVEDVMGGACLFVLIVATALLSPRPAGTAA</sequence>
<feature type="transmembrane region" description="Helical" evidence="8">
    <location>
        <begin position="81"/>
        <end position="102"/>
    </location>
</feature>
<reference evidence="10 11" key="1">
    <citation type="submission" date="2020-06" db="EMBL/GenBank/DDBJ databases">
        <title>Description of novel acetic acid bacteria.</title>
        <authorList>
            <person name="Sombolestani A."/>
        </authorList>
    </citation>
    <scope>NUCLEOTIDE SEQUENCE [LARGE SCALE GENOMIC DNA]</scope>
    <source>
        <strain evidence="10 11">LMG 27010</strain>
    </source>
</reference>
<dbReference type="AlphaFoldDB" id="A0A850P8Y5"/>
<dbReference type="GO" id="GO:0030416">
    <property type="term" value="P:methylamine metabolic process"/>
    <property type="evidence" value="ECO:0007669"/>
    <property type="project" value="InterPro"/>
</dbReference>
<keyword evidence="11" id="KW-1185">Reference proteome</keyword>
<evidence type="ECO:0000256" key="3">
    <source>
        <dbReference type="ARBA" id="ARBA00004856"/>
    </source>
</evidence>
<keyword evidence="6 8" id="KW-1133">Transmembrane helix</keyword>
<comment type="function">
    <text evidence="1">May be specifically involved in the processing, transport, and/or maturation of the MADH beta-subunit.</text>
</comment>
<dbReference type="UniPathway" id="UPA00895"/>
<evidence type="ECO:0000313" key="11">
    <source>
        <dbReference type="Proteomes" id="UP000585665"/>
    </source>
</evidence>
<comment type="subcellular location">
    <subcellularLocation>
        <location evidence="2">Membrane</location>
        <topology evidence="2">Multi-pass membrane protein</topology>
    </subcellularLocation>
</comment>
<feature type="domain" description="Methylamine utilisation protein MauE" evidence="9">
    <location>
        <begin position="16"/>
        <end position="139"/>
    </location>
</feature>
<keyword evidence="5 8" id="KW-0812">Transmembrane</keyword>
<dbReference type="RefSeq" id="WP_176613419.1">
    <property type="nucleotide sequence ID" value="NZ_JABXXR010000045.1"/>
</dbReference>
<feature type="transmembrane region" description="Helical" evidence="8">
    <location>
        <begin position="12"/>
        <end position="31"/>
    </location>
</feature>
<evidence type="ECO:0000256" key="4">
    <source>
        <dbReference type="ARBA" id="ARBA00019078"/>
    </source>
</evidence>
<comment type="pathway">
    <text evidence="3">One-carbon metabolism; methylamine degradation.</text>
</comment>
<dbReference type="GO" id="GO:0016020">
    <property type="term" value="C:membrane"/>
    <property type="evidence" value="ECO:0007669"/>
    <property type="project" value="UniProtKB-SubCell"/>
</dbReference>
<comment type="caution">
    <text evidence="10">The sequence shown here is derived from an EMBL/GenBank/DDBJ whole genome shotgun (WGS) entry which is preliminary data.</text>
</comment>
<dbReference type="Pfam" id="PF07291">
    <property type="entry name" value="MauE"/>
    <property type="match status" value="1"/>
</dbReference>
<organism evidence="10 11">
    <name type="scientific">Ameyamaea chiangmaiensis</name>
    <dbReference type="NCBI Taxonomy" id="442969"/>
    <lineage>
        <taxon>Bacteria</taxon>
        <taxon>Pseudomonadati</taxon>
        <taxon>Pseudomonadota</taxon>
        <taxon>Alphaproteobacteria</taxon>
        <taxon>Acetobacterales</taxon>
        <taxon>Acetobacteraceae</taxon>
        <taxon>Ameyamaea</taxon>
    </lineage>
</organism>
<gene>
    <name evidence="10" type="ORF">HUK82_07745</name>
</gene>
<dbReference type="EMBL" id="JABXXR010000045">
    <property type="protein sequence ID" value="NVN40454.1"/>
    <property type="molecule type" value="Genomic_DNA"/>
</dbReference>
<name>A0A850P8Y5_9PROT</name>
<evidence type="ECO:0000259" key="9">
    <source>
        <dbReference type="Pfam" id="PF07291"/>
    </source>
</evidence>
<evidence type="ECO:0000313" key="10">
    <source>
        <dbReference type="EMBL" id="NVN40454.1"/>
    </source>
</evidence>
<feature type="transmembrane region" description="Helical" evidence="8">
    <location>
        <begin position="154"/>
        <end position="171"/>
    </location>
</feature>
<keyword evidence="7 8" id="KW-0472">Membrane</keyword>
<evidence type="ECO:0000256" key="2">
    <source>
        <dbReference type="ARBA" id="ARBA00004141"/>
    </source>
</evidence>
<dbReference type="Proteomes" id="UP000585665">
    <property type="component" value="Unassembled WGS sequence"/>
</dbReference>
<protein>
    <recommendedName>
        <fullName evidence="4">Methylamine utilization protein MauE</fullName>
    </recommendedName>
</protein>
<feature type="transmembrane region" description="Helical" evidence="8">
    <location>
        <begin position="58"/>
        <end position="75"/>
    </location>
</feature>
<dbReference type="InterPro" id="IPR009908">
    <property type="entry name" value="Methylamine_util_MauE"/>
</dbReference>
<evidence type="ECO:0000256" key="8">
    <source>
        <dbReference type="SAM" id="Phobius"/>
    </source>
</evidence>
<accession>A0A850P8Y5</accession>